<evidence type="ECO:0000259" key="10">
    <source>
        <dbReference type="Pfam" id="PF02870"/>
    </source>
</evidence>
<comment type="catalytic activity">
    <reaction evidence="8">
        <text>a 6-O-methyl-2'-deoxyguanosine in DNA + L-cysteinyl-[protein] = S-methyl-L-cysteinyl-[protein] + a 2'-deoxyguanosine in DNA</text>
        <dbReference type="Rhea" id="RHEA:24000"/>
        <dbReference type="Rhea" id="RHEA-COMP:10131"/>
        <dbReference type="Rhea" id="RHEA-COMP:10132"/>
        <dbReference type="Rhea" id="RHEA-COMP:11367"/>
        <dbReference type="Rhea" id="RHEA-COMP:11368"/>
        <dbReference type="ChEBI" id="CHEBI:29950"/>
        <dbReference type="ChEBI" id="CHEBI:82612"/>
        <dbReference type="ChEBI" id="CHEBI:85445"/>
        <dbReference type="ChEBI" id="CHEBI:85448"/>
        <dbReference type="EC" id="2.1.1.63"/>
    </reaction>
</comment>
<name>A0A2U3PFC3_9MYCO</name>
<dbReference type="RefSeq" id="WP_077080900.1">
    <property type="nucleotide sequence ID" value="NZ_FUEZ01000004.1"/>
</dbReference>
<protein>
    <recommendedName>
        <fullName evidence="3">methylated-DNA--[protein]-cysteine S-methyltransferase</fullName>
        <ecNumber evidence="3">2.1.1.63</ecNumber>
    </recommendedName>
</protein>
<keyword evidence="7" id="KW-0234">DNA repair</keyword>
<evidence type="ECO:0000259" key="9">
    <source>
        <dbReference type="Pfam" id="PF01035"/>
    </source>
</evidence>
<dbReference type="CDD" id="cd06445">
    <property type="entry name" value="ATase"/>
    <property type="match status" value="1"/>
</dbReference>
<keyword evidence="12" id="KW-1185">Reference proteome</keyword>
<organism evidence="11 12">
    <name type="scientific">Mycobacterium numidiamassiliense</name>
    <dbReference type="NCBI Taxonomy" id="1841861"/>
    <lineage>
        <taxon>Bacteria</taxon>
        <taxon>Bacillati</taxon>
        <taxon>Actinomycetota</taxon>
        <taxon>Actinomycetes</taxon>
        <taxon>Mycobacteriales</taxon>
        <taxon>Mycobacteriaceae</taxon>
        <taxon>Mycobacterium</taxon>
    </lineage>
</organism>
<evidence type="ECO:0000256" key="8">
    <source>
        <dbReference type="ARBA" id="ARBA00049348"/>
    </source>
</evidence>
<evidence type="ECO:0000256" key="5">
    <source>
        <dbReference type="ARBA" id="ARBA00022679"/>
    </source>
</evidence>
<evidence type="ECO:0000256" key="6">
    <source>
        <dbReference type="ARBA" id="ARBA00022763"/>
    </source>
</evidence>
<proteinExistence type="inferred from homology"/>
<evidence type="ECO:0000256" key="7">
    <source>
        <dbReference type="ARBA" id="ARBA00023204"/>
    </source>
</evidence>
<keyword evidence="5 11" id="KW-0808">Transferase</keyword>
<dbReference type="STRING" id="1841861.GCA_900157365_02998"/>
<dbReference type="GO" id="GO:0032259">
    <property type="term" value="P:methylation"/>
    <property type="evidence" value="ECO:0007669"/>
    <property type="project" value="UniProtKB-KW"/>
</dbReference>
<dbReference type="NCBIfam" id="TIGR00589">
    <property type="entry name" value="ogt"/>
    <property type="match status" value="1"/>
</dbReference>
<comment type="catalytic activity">
    <reaction evidence="1">
        <text>a 4-O-methyl-thymidine in DNA + L-cysteinyl-[protein] = a thymidine in DNA + S-methyl-L-cysteinyl-[protein]</text>
        <dbReference type="Rhea" id="RHEA:53428"/>
        <dbReference type="Rhea" id="RHEA-COMP:10131"/>
        <dbReference type="Rhea" id="RHEA-COMP:10132"/>
        <dbReference type="Rhea" id="RHEA-COMP:13555"/>
        <dbReference type="Rhea" id="RHEA-COMP:13556"/>
        <dbReference type="ChEBI" id="CHEBI:29950"/>
        <dbReference type="ChEBI" id="CHEBI:82612"/>
        <dbReference type="ChEBI" id="CHEBI:137386"/>
        <dbReference type="ChEBI" id="CHEBI:137387"/>
        <dbReference type="EC" id="2.1.1.63"/>
    </reaction>
</comment>
<keyword evidence="4 11" id="KW-0489">Methyltransferase</keyword>
<dbReference type="InterPro" id="IPR036217">
    <property type="entry name" value="MethylDNA_cys_MeTrfase_DNAb"/>
</dbReference>
<evidence type="ECO:0000313" key="12">
    <source>
        <dbReference type="Proteomes" id="UP000240424"/>
    </source>
</evidence>
<dbReference type="PANTHER" id="PTHR10815:SF5">
    <property type="entry name" value="METHYLATED-DNA--PROTEIN-CYSTEINE METHYLTRANSFERASE"/>
    <property type="match status" value="1"/>
</dbReference>
<keyword evidence="6" id="KW-0227">DNA damage</keyword>
<dbReference type="InterPro" id="IPR036631">
    <property type="entry name" value="MGMT_N_sf"/>
</dbReference>
<dbReference type="Gene3D" id="1.10.10.10">
    <property type="entry name" value="Winged helix-like DNA-binding domain superfamily/Winged helix DNA-binding domain"/>
    <property type="match status" value="1"/>
</dbReference>
<evidence type="ECO:0000313" key="11">
    <source>
        <dbReference type="EMBL" id="SPM42458.1"/>
    </source>
</evidence>
<feature type="domain" description="Methylguanine DNA methyltransferase ribonuclease-like" evidence="10">
    <location>
        <begin position="36"/>
        <end position="112"/>
    </location>
</feature>
<dbReference type="Pfam" id="PF02870">
    <property type="entry name" value="Methyltransf_1N"/>
    <property type="match status" value="1"/>
</dbReference>
<dbReference type="InterPro" id="IPR008332">
    <property type="entry name" value="MethylG_MeTrfase_N"/>
</dbReference>
<dbReference type="GO" id="GO:0003908">
    <property type="term" value="F:methylated-DNA-[protein]-cysteine S-methyltransferase activity"/>
    <property type="evidence" value="ECO:0007669"/>
    <property type="project" value="UniProtKB-EC"/>
</dbReference>
<dbReference type="Gene3D" id="3.30.160.70">
    <property type="entry name" value="Methylated DNA-protein cysteine methyltransferase domain"/>
    <property type="match status" value="1"/>
</dbReference>
<evidence type="ECO:0000256" key="4">
    <source>
        <dbReference type="ARBA" id="ARBA00022603"/>
    </source>
</evidence>
<accession>A0A2U3PFC3</accession>
<dbReference type="AlphaFoldDB" id="A0A2U3PFC3"/>
<evidence type="ECO:0000256" key="2">
    <source>
        <dbReference type="ARBA" id="ARBA00008711"/>
    </source>
</evidence>
<dbReference type="EMBL" id="FUEZ01000004">
    <property type="protein sequence ID" value="SPM42458.1"/>
    <property type="molecule type" value="Genomic_DNA"/>
</dbReference>
<dbReference type="GO" id="GO:0006281">
    <property type="term" value="P:DNA repair"/>
    <property type="evidence" value="ECO:0007669"/>
    <property type="project" value="UniProtKB-KW"/>
</dbReference>
<dbReference type="InterPro" id="IPR036388">
    <property type="entry name" value="WH-like_DNA-bd_sf"/>
</dbReference>
<dbReference type="Pfam" id="PF01035">
    <property type="entry name" value="DNA_binding_1"/>
    <property type="match status" value="1"/>
</dbReference>
<sequence length="200" mass="22071">MTTDELTEHFPVDPNHLARLHARLEREAQDRDLLDIAYRTVDSAVGSLLLAATTHGLVRVAFASEDHNRVLLALARRVSPRLLQAPARLDPVARQLDEYFTGRRHRFDIPLDWSLSQGFRRTVLEHLNTDVSYGATASYAALAQLSGSPRAVRAVGTACATNPIPIVVPCHRVIRSDGTVGAYRGGPVAKRVLLDLERQP</sequence>
<dbReference type="OrthoDB" id="9802228at2"/>
<dbReference type="SUPFAM" id="SSF53155">
    <property type="entry name" value="Methylated DNA-protein cysteine methyltransferase domain"/>
    <property type="match status" value="1"/>
</dbReference>
<evidence type="ECO:0000256" key="3">
    <source>
        <dbReference type="ARBA" id="ARBA00011918"/>
    </source>
</evidence>
<dbReference type="FunFam" id="1.10.10.10:FF:000214">
    <property type="entry name" value="Methylated-DNA--protein-cysteine methyltransferase"/>
    <property type="match status" value="1"/>
</dbReference>
<dbReference type="EC" id="2.1.1.63" evidence="3"/>
<dbReference type="InterPro" id="IPR014048">
    <property type="entry name" value="MethylDNA_cys_MeTrfase_DNA-bd"/>
</dbReference>
<reference evidence="11 12" key="1">
    <citation type="submission" date="2017-01" db="EMBL/GenBank/DDBJ databases">
        <authorList>
            <consortium name="Urmite Genomes"/>
        </authorList>
    </citation>
    <scope>NUCLEOTIDE SEQUENCE [LARGE SCALE GENOMIC DNA]</scope>
    <source>
        <strain evidence="11 12">AB215</strain>
    </source>
</reference>
<dbReference type="PROSITE" id="PS00374">
    <property type="entry name" value="MGMT"/>
    <property type="match status" value="1"/>
</dbReference>
<gene>
    <name evidence="11" type="ORF">MNAB215_4678</name>
</gene>
<dbReference type="InterPro" id="IPR001497">
    <property type="entry name" value="MethylDNA_cys_MeTrfase_AS"/>
</dbReference>
<dbReference type="SUPFAM" id="SSF46767">
    <property type="entry name" value="Methylated DNA-protein cysteine methyltransferase, C-terminal domain"/>
    <property type="match status" value="1"/>
</dbReference>
<comment type="similarity">
    <text evidence="2">Belongs to the MGMT family.</text>
</comment>
<feature type="domain" description="Methylated-DNA-[protein]-cysteine S-methyltransferase DNA binding" evidence="9">
    <location>
        <begin position="119"/>
        <end position="198"/>
    </location>
</feature>
<dbReference type="Proteomes" id="UP000240424">
    <property type="component" value="Unassembled WGS sequence"/>
</dbReference>
<evidence type="ECO:0000256" key="1">
    <source>
        <dbReference type="ARBA" id="ARBA00001286"/>
    </source>
</evidence>
<dbReference type="PANTHER" id="PTHR10815">
    <property type="entry name" value="METHYLATED-DNA--PROTEIN-CYSTEINE METHYLTRANSFERASE"/>
    <property type="match status" value="1"/>
</dbReference>